<name>A0ABD2D0U2_VESMC</name>
<feature type="transmembrane region" description="Helical" evidence="1">
    <location>
        <begin position="49"/>
        <end position="70"/>
    </location>
</feature>
<proteinExistence type="predicted"/>
<accession>A0ABD2D0U2</accession>
<comment type="caution">
    <text evidence="2">The sequence shown here is derived from an EMBL/GenBank/DDBJ whole genome shotgun (WGS) entry which is preliminary data.</text>
</comment>
<gene>
    <name evidence="2" type="ORF">V1477_001019</name>
</gene>
<dbReference type="AlphaFoldDB" id="A0ABD2D0U2"/>
<dbReference type="Proteomes" id="UP001607303">
    <property type="component" value="Unassembled WGS sequence"/>
</dbReference>
<keyword evidence="1" id="KW-0812">Transmembrane</keyword>
<organism evidence="2 3">
    <name type="scientific">Vespula maculifrons</name>
    <name type="common">Eastern yellow jacket</name>
    <name type="synonym">Wasp</name>
    <dbReference type="NCBI Taxonomy" id="7453"/>
    <lineage>
        <taxon>Eukaryota</taxon>
        <taxon>Metazoa</taxon>
        <taxon>Ecdysozoa</taxon>
        <taxon>Arthropoda</taxon>
        <taxon>Hexapoda</taxon>
        <taxon>Insecta</taxon>
        <taxon>Pterygota</taxon>
        <taxon>Neoptera</taxon>
        <taxon>Endopterygota</taxon>
        <taxon>Hymenoptera</taxon>
        <taxon>Apocrita</taxon>
        <taxon>Aculeata</taxon>
        <taxon>Vespoidea</taxon>
        <taxon>Vespidae</taxon>
        <taxon>Vespinae</taxon>
        <taxon>Vespula</taxon>
    </lineage>
</organism>
<evidence type="ECO:0000313" key="2">
    <source>
        <dbReference type="EMBL" id="KAL2750916.1"/>
    </source>
</evidence>
<keyword evidence="3" id="KW-1185">Reference proteome</keyword>
<reference evidence="2 3" key="1">
    <citation type="journal article" date="2024" name="Ann. Entomol. Soc. Am.">
        <title>Genomic analyses of the southern and eastern yellowjacket wasps (Hymenoptera: Vespidae) reveal evolutionary signatures of social life.</title>
        <authorList>
            <person name="Catto M.A."/>
            <person name="Caine P.B."/>
            <person name="Orr S.E."/>
            <person name="Hunt B.G."/>
            <person name="Goodisman M.A.D."/>
        </authorList>
    </citation>
    <scope>NUCLEOTIDE SEQUENCE [LARGE SCALE GENOMIC DNA]</scope>
    <source>
        <strain evidence="2">232</strain>
        <tissue evidence="2">Head and thorax</tissue>
    </source>
</reference>
<keyword evidence="1" id="KW-0472">Membrane</keyword>
<keyword evidence="1" id="KW-1133">Transmembrane helix</keyword>
<dbReference type="EMBL" id="JAYRBN010000008">
    <property type="protein sequence ID" value="KAL2750916.1"/>
    <property type="molecule type" value="Genomic_DNA"/>
</dbReference>
<protein>
    <submittedName>
        <fullName evidence="2">Uncharacterized protein</fullName>
    </submittedName>
</protein>
<sequence length="87" mass="10321">MEVNMFHTRLDNSRAKRSSRAIQSLETFKKWHTHALFHDFENQSIRYDLFNLVVVILRWYVASATVFFIVKELVEQTASAKPSKLYN</sequence>
<evidence type="ECO:0000313" key="3">
    <source>
        <dbReference type="Proteomes" id="UP001607303"/>
    </source>
</evidence>
<evidence type="ECO:0000256" key="1">
    <source>
        <dbReference type="SAM" id="Phobius"/>
    </source>
</evidence>